<evidence type="ECO:0000313" key="1">
    <source>
        <dbReference type="EMBL" id="CEL00198.1"/>
    </source>
</evidence>
<proteinExistence type="predicted"/>
<organism evidence="1">
    <name type="scientific">Arion vulgaris</name>
    <dbReference type="NCBI Taxonomy" id="1028688"/>
    <lineage>
        <taxon>Eukaryota</taxon>
        <taxon>Metazoa</taxon>
        <taxon>Spiralia</taxon>
        <taxon>Lophotrochozoa</taxon>
        <taxon>Mollusca</taxon>
        <taxon>Gastropoda</taxon>
        <taxon>Heterobranchia</taxon>
        <taxon>Euthyneura</taxon>
        <taxon>Panpulmonata</taxon>
        <taxon>Eupulmonata</taxon>
        <taxon>Stylommatophora</taxon>
        <taxon>Helicina</taxon>
        <taxon>Arionoidea</taxon>
        <taxon>Arionidae</taxon>
        <taxon>Arion</taxon>
    </lineage>
</organism>
<dbReference type="EMBL" id="HACG01053327">
    <property type="protein sequence ID" value="CEL00198.1"/>
    <property type="molecule type" value="Transcribed_RNA"/>
</dbReference>
<dbReference type="AlphaFoldDB" id="A0A0B7C4Q5"/>
<sequence>AGNKLQAFGNLKYFNLFCSIIFSPETVYKATVVIGTTILWSPPMSVLLACTICHQLMLIII</sequence>
<accession>A0A0B7C4Q5</accession>
<reference evidence="1" key="1">
    <citation type="submission" date="2014-12" db="EMBL/GenBank/DDBJ databases">
        <title>Insight into the proteome of Arion vulgaris.</title>
        <authorList>
            <person name="Aradska J."/>
            <person name="Bulat T."/>
            <person name="Smidak R."/>
            <person name="Sarate P."/>
            <person name="Gangsoo J."/>
            <person name="Sialana F."/>
            <person name="Bilban M."/>
            <person name="Lubec G."/>
        </authorList>
    </citation>
    <scope>NUCLEOTIDE SEQUENCE</scope>
    <source>
        <tissue evidence="1">Skin</tissue>
    </source>
</reference>
<gene>
    <name evidence="1" type="primary">ORF223101</name>
</gene>
<feature type="non-terminal residue" evidence="1">
    <location>
        <position position="1"/>
    </location>
</feature>
<protein>
    <submittedName>
        <fullName evidence="1">Uncharacterized protein</fullName>
    </submittedName>
</protein>
<name>A0A0B7C4Q5_9EUPU</name>